<keyword evidence="3" id="KW-1185">Reference proteome</keyword>
<dbReference type="AlphaFoldDB" id="A0A1L9VDI2"/>
<dbReference type="Proteomes" id="UP000184300">
    <property type="component" value="Unassembled WGS sequence"/>
</dbReference>
<feature type="region of interest" description="Disordered" evidence="1">
    <location>
        <begin position="1"/>
        <end position="42"/>
    </location>
</feature>
<dbReference type="GeneID" id="34463466"/>
<feature type="compositionally biased region" description="Low complexity" evidence="1">
    <location>
        <begin position="1"/>
        <end position="19"/>
    </location>
</feature>
<accession>A0A1L9VDI2</accession>
<sequence>MDTQNSPKANPSSPSSSTPREPKLHLPSTTNPPGPQNPPKPLVWLVRLRDPIPAMDYNT</sequence>
<feature type="compositionally biased region" description="Pro residues" evidence="1">
    <location>
        <begin position="30"/>
        <end position="41"/>
    </location>
</feature>
<organism evidence="2 3">
    <name type="scientific">Aspergillus glaucus CBS 516.65</name>
    <dbReference type="NCBI Taxonomy" id="1160497"/>
    <lineage>
        <taxon>Eukaryota</taxon>
        <taxon>Fungi</taxon>
        <taxon>Dikarya</taxon>
        <taxon>Ascomycota</taxon>
        <taxon>Pezizomycotina</taxon>
        <taxon>Eurotiomycetes</taxon>
        <taxon>Eurotiomycetidae</taxon>
        <taxon>Eurotiales</taxon>
        <taxon>Aspergillaceae</taxon>
        <taxon>Aspergillus</taxon>
        <taxon>Aspergillus subgen. Aspergillus</taxon>
    </lineage>
</organism>
<reference evidence="3" key="1">
    <citation type="journal article" date="2017" name="Genome Biol.">
        <title>Comparative genomics reveals high biological diversity and specific adaptations in the industrially and medically important fungal genus Aspergillus.</title>
        <authorList>
            <person name="de Vries R.P."/>
            <person name="Riley R."/>
            <person name="Wiebenga A."/>
            <person name="Aguilar-Osorio G."/>
            <person name="Amillis S."/>
            <person name="Uchima C.A."/>
            <person name="Anderluh G."/>
            <person name="Asadollahi M."/>
            <person name="Askin M."/>
            <person name="Barry K."/>
            <person name="Battaglia E."/>
            <person name="Bayram O."/>
            <person name="Benocci T."/>
            <person name="Braus-Stromeyer S.A."/>
            <person name="Caldana C."/>
            <person name="Canovas D."/>
            <person name="Cerqueira G.C."/>
            <person name="Chen F."/>
            <person name="Chen W."/>
            <person name="Choi C."/>
            <person name="Clum A."/>
            <person name="Dos Santos R.A."/>
            <person name="Damasio A.R."/>
            <person name="Diallinas G."/>
            <person name="Emri T."/>
            <person name="Fekete E."/>
            <person name="Flipphi M."/>
            <person name="Freyberg S."/>
            <person name="Gallo A."/>
            <person name="Gournas C."/>
            <person name="Habgood R."/>
            <person name="Hainaut M."/>
            <person name="Harispe M.L."/>
            <person name="Henrissat B."/>
            <person name="Hilden K.S."/>
            <person name="Hope R."/>
            <person name="Hossain A."/>
            <person name="Karabika E."/>
            <person name="Karaffa L."/>
            <person name="Karanyi Z."/>
            <person name="Krasevec N."/>
            <person name="Kuo A."/>
            <person name="Kusch H."/>
            <person name="LaButti K."/>
            <person name="Lagendijk E.L."/>
            <person name="Lapidus A."/>
            <person name="Levasseur A."/>
            <person name="Lindquist E."/>
            <person name="Lipzen A."/>
            <person name="Logrieco A.F."/>
            <person name="MacCabe A."/>
            <person name="Maekelae M.R."/>
            <person name="Malavazi I."/>
            <person name="Melin P."/>
            <person name="Meyer V."/>
            <person name="Mielnichuk N."/>
            <person name="Miskei M."/>
            <person name="Molnar A.P."/>
            <person name="Mule G."/>
            <person name="Ngan C.Y."/>
            <person name="Orejas M."/>
            <person name="Orosz E."/>
            <person name="Ouedraogo J.P."/>
            <person name="Overkamp K.M."/>
            <person name="Park H.-S."/>
            <person name="Perrone G."/>
            <person name="Piumi F."/>
            <person name="Punt P.J."/>
            <person name="Ram A.F."/>
            <person name="Ramon A."/>
            <person name="Rauscher S."/>
            <person name="Record E."/>
            <person name="Riano-Pachon D.M."/>
            <person name="Robert V."/>
            <person name="Roehrig J."/>
            <person name="Ruller R."/>
            <person name="Salamov A."/>
            <person name="Salih N.S."/>
            <person name="Samson R.A."/>
            <person name="Sandor E."/>
            <person name="Sanguinetti M."/>
            <person name="Schuetze T."/>
            <person name="Sepcic K."/>
            <person name="Shelest E."/>
            <person name="Sherlock G."/>
            <person name="Sophianopoulou V."/>
            <person name="Squina F.M."/>
            <person name="Sun H."/>
            <person name="Susca A."/>
            <person name="Todd R.B."/>
            <person name="Tsang A."/>
            <person name="Unkles S.E."/>
            <person name="van de Wiele N."/>
            <person name="van Rossen-Uffink D."/>
            <person name="Oliveira J.V."/>
            <person name="Vesth T.C."/>
            <person name="Visser J."/>
            <person name="Yu J.-H."/>
            <person name="Zhou M."/>
            <person name="Andersen M.R."/>
            <person name="Archer D.B."/>
            <person name="Baker S.E."/>
            <person name="Benoit I."/>
            <person name="Brakhage A.A."/>
            <person name="Braus G.H."/>
            <person name="Fischer R."/>
            <person name="Frisvad J.C."/>
            <person name="Goldman G.H."/>
            <person name="Houbraken J."/>
            <person name="Oakley B."/>
            <person name="Pocsi I."/>
            <person name="Scazzocchio C."/>
            <person name="Seiboth B."/>
            <person name="vanKuyk P.A."/>
            <person name="Wortman J."/>
            <person name="Dyer P.S."/>
            <person name="Grigoriev I.V."/>
        </authorList>
    </citation>
    <scope>NUCLEOTIDE SEQUENCE [LARGE SCALE GENOMIC DNA]</scope>
    <source>
        <strain evidence="3">CBS 516.65</strain>
    </source>
</reference>
<dbReference type="RefSeq" id="XP_022398657.1">
    <property type="nucleotide sequence ID" value="XM_022547205.1"/>
</dbReference>
<evidence type="ECO:0000313" key="2">
    <source>
        <dbReference type="EMBL" id="OJJ81959.1"/>
    </source>
</evidence>
<protein>
    <submittedName>
        <fullName evidence="2">Uncharacterized protein</fullName>
    </submittedName>
</protein>
<dbReference type="EMBL" id="KV878904">
    <property type="protein sequence ID" value="OJJ81959.1"/>
    <property type="molecule type" value="Genomic_DNA"/>
</dbReference>
<evidence type="ECO:0000313" key="3">
    <source>
        <dbReference type="Proteomes" id="UP000184300"/>
    </source>
</evidence>
<evidence type="ECO:0000256" key="1">
    <source>
        <dbReference type="SAM" id="MobiDB-lite"/>
    </source>
</evidence>
<name>A0A1L9VDI2_ASPGL</name>
<dbReference type="VEuPathDB" id="FungiDB:ASPGLDRAFT_49949"/>
<gene>
    <name evidence="2" type="ORF">ASPGLDRAFT_49949</name>
</gene>
<proteinExistence type="predicted"/>